<feature type="compositionally biased region" description="Pro residues" evidence="6">
    <location>
        <begin position="220"/>
        <end position="233"/>
    </location>
</feature>
<dbReference type="PROSITE" id="PS50901">
    <property type="entry name" value="FTSK"/>
    <property type="match status" value="1"/>
</dbReference>
<evidence type="ECO:0000256" key="3">
    <source>
        <dbReference type="ARBA" id="ARBA00022840"/>
    </source>
</evidence>
<dbReference type="Proteomes" id="UP001254165">
    <property type="component" value="Unassembled WGS sequence"/>
</dbReference>
<dbReference type="PANTHER" id="PTHR22683:SF41">
    <property type="entry name" value="DNA TRANSLOCASE FTSK"/>
    <property type="match status" value="1"/>
</dbReference>
<dbReference type="SUPFAM" id="SSF46785">
    <property type="entry name" value="Winged helix' DNA-binding domain"/>
    <property type="match status" value="1"/>
</dbReference>
<name>A0ABU3NQI0_9CHLR</name>
<feature type="transmembrane region" description="Helical" evidence="7">
    <location>
        <begin position="169"/>
        <end position="187"/>
    </location>
</feature>
<dbReference type="InterPro" id="IPR050206">
    <property type="entry name" value="FtsK/SpoIIIE/SftA"/>
</dbReference>
<feature type="transmembrane region" description="Helical" evidence="7">
    <location>
        <begin position="47"/>
        <end position="66"/>
    </location>
</feature>
<keyword evidence="2 5" id="KW-0547">Nucleotide-binding</keyword>
<dbReference type="Pfam" id="PF01580">
    <property type="entry name" value="FtsK_SpoIIIE"/>
    <property type="match status" value="1"/>
</dbReference>
<evidence type="ECO:0000256" key="6">
    <source>
        <dbReference type="SAM" id="MobiDB-lite"/>
    </source>
</evidence>
<feature type="region of interest" description="Disordered" evidence="6">
    <location>
        <begin position="1"/>
        <end position="26"/>
    </location>
</feature>
<keyword evidence="7" id="KW-1133">Transmembrane helix</keyword>
<feature type="transmembrane region" description="Helical" evidence="7">
    <location>
        <begin position="78"/>
        <end position="97"/>
    </location>
</feature>
<feature type="transmembrane region" description="Helical" evidence="7">
    <location>
        <begin position="145"/>
        <end position="163"/>
    </location>
</feature>
<dbReference type="Gene3D" id="3.30.980.40">
    <property type="match status" value="1"/>
</dbReference>
<dbReference type="InterPro" id="IPR003593">
    <property type="entry name" value="AAA+_ATPase"/>
</dbReference>
<reference evidence="9 10" key="1">
    <citation type="submission" date="2023-07" db="EMBL/GenBank/DDBJ databases">
        <title>Novel species of Thermanaerothrix with wide hydrolytic capabilities.</title>
        <authorList>
            <person name="Zayulina K.S."/>
            <person name="Podosokorskaya O.A."/>
            <person name="Elcheninov A.G."/>
        </authorList>
    </citation>
    <scope>NUCLEOTIDE SEQUENCE [LARGE SCALE GENOMIC DNA]</scope>
    <source>
        <strain evidence="9 10">4228-RoL</strain>
    </source>
</reference>
<dbReference type="InterPro" id="IPR036390">
    <property type="entry name" value="WH_DNA-bd_sf"/>
</dbReference>
<evidence type="ECO:0000259" key="8">
    <source>
        <dbReference type="PROSITE" id="PS50901"/>
    </source>
</evidence>
<dbReference type="InterPro" id="IPR027417">
    <property type="entry name" value="P-loop_NTPase"/>
</dbReference>
<keyword evidence="7" id="KW-0812">Transmembrane</keyword>
<evidence type="ECO:0000256" key="2">
    <source>
        <dbReference type="ARBA" id="ARBA00022741"/>
    </source>
</evidence>
<keyword evidence="3 5" id="KW-0067">ATP-binding</keyword>
<feature type="region of interest" description="Disordered" evidence="6">
    <location>
        <begin position="699"/>
        <end position="729"/>
    </location>
</feature>
<dbReference type="InterPro" id="IPR036388">
    <property type="entry name" value="WH-like_DNA-bd_sf"/>
</dbReference>
<evidence type="ECO:0000256" key="5">
    <source>
        <dbReference type="PROSITE-ProRule" id="PRU00289"/>
    </source>
</evidence>
<evidence type="ECO:0000256" key="7">
    <source>
        <dbReference type="SAM" id="Phobius"/>
    </source>
</evidence>
<dbReference type="Gene3D" id="1.10.10.10">
    <property type="entry name" value="Winged helix-like DNA-binding domain superfamily/Winged helix DNA-binding domain"/>
    <property type="match status" value="1"/>
</dbReference>
<comment type="similarity">
    <text evidence="1">Belongs to the FtsK/SpoIIIE/SftA family.</text>
</comment>
<dbReference type="Gene3D" id="3.40.50.300">
    <property type="entry name" value="P-loop containing nucleotide triphosphate hydrolases"/>
    <property type="match status" value="1"/>
</dbReference>
<accession>A0ABU3NQI0</accession>
<dbReference type="Pfam" id="PF17854">
    <property type="entry name" value="FtsK_alpha"/>
    <property type="match status" value="1"/>
</dbReference>
<evidence type="ECO:0000313" key="10">
    <source>
        <dbReference type="Proteomes" id="UP001254165"/>
    </source>
</evidence>
<evidence type="ECO:0000256" key="4">
    <source>
        <dbReference type="ARBA" id="ARBA00023125"/>
    </source>
</evidence>
<dbReference type="Pfam" id="PF09397">
    <property type="entry name" value="FtsK_gamma"/>
    <property type="match status" value="1"/>
</dbReference>
<dbReference type="PANTHER" id="PTHR22683">
    <property type="entry name" value="SPORULATION PROTEIN RELATED"/>
    <property type="match status" value="1"/>
</dbReference>
<feature type="region of interest" description="Disordered" evidence="6">
    <location>
        <begin position="208"/>
        <end position="240"/>
    </location>
</feature>
<dbReference type="SMART" id="SM00843">
    <property type="entry name" value="Ftsk_gamma"/>
    <property type="match status" value="1"/>
</dbReference>
<feature type="compositionally biased region" description="Acidic residues" evidence="6">
    <location>
        <begin position="715"/>
        <end position="729"/>
    </location>
</feature>
<keyword evidence="4" id="KW-0238">DNA-binding</keyword>
<dbReference type="InterPro" id="IPR041027">
    <property type="entry name" value="FtsK_alpha"/>
</dbReference>
<sequence>MRVSPRSASDRRSEATPSPVAGSEPSSSWLGNVVKAWMLVERFGRDAAGLSLLILAVLSLLGMTSLSQGSLISPWGLLLKRGFGLGGYGLIILLAYLGAQILWGHGGSAPIHFLKRFLSLEGALFAWMAWLSIMEGLDLERAESGLDGGIIGWALGTLSARILLPPLNILLWFTLWVGLTLIGLGLWERALAAVKRWVEQERQRLVTSSPTEAVTQAPSPSAPPSPSPHPAPGAVPVTIVNPGRDPRLPPLNLLIQEETNGVDEERILAVARKIEQTLAEFGLPAQVVGYRRGPTVTQFAVEPGFIERLGPDGQPTRQKVRVSQISSLNRDLALALAAERLRIEAPVPGHSYVGIEVPNSTTTPVRLRPILESETFQRLRSPLALALGRDVSGQPVVADLERMPHLLIAGTTGSGKSVCLASLITCLVMNNTPEQLRLAIMDPKMVELARFDGLPHLLGRVETEIERMLAVLRWALTEMDQRYRLFEAARARDLNAYNAKQARKNQPGLPRIVIIIDELADLMMSAPDQTEHSLVRLAQLARATGIHLVIATQRPSTDVLTGLIKANFPARIAFAVASSVDSRVILDTNGAEALLGRGDMLFLNPEVGTPIRAQGVIMKDSEINRVVAYWHQQATEPQEAPWEALLQEDDNEADDLLEQAIALVRRTQRASASLLQRRLRIGYPRAARLLDELEAMGIVGPAQGGGREREVLLPPEEDDQDTDPDEETA</sequence>
<proteinExistence type="inferred from homology"/>
<organism evidence="9 10">
    <name type="scientific">Thermanaerothrix solaris</name>
    <dbReference type="NCBI Taxonomy" id="3058434"/>
    <lineage>
        <taxon>Bacteria</taxon>
        <taxon>Bacillati</taxon>
        <taxon>Chloroflexota</taxon>
        <taxon>Anaerolineae</taxon>
        <taxon>Anaerolineales</taxon>
        <taxon>Anaerolineaceae</taxon>
        <taxon>Thermanaerothrix</taxon>
    </lineage>
</organism>
<feature type="binding site" evidence="5">
    <location>
        <begin position="410"/>
        <end position="417"/>
    </location>
    <ligand>
        <name>ATP</name>
        <dbReference type="ChEBI" id="CHEBI:30616"/>
    </ligand>
</feature>
<dbReference type="EMBL" id="JAUHMF010000002">
    <property type="protein sequence ID" value="MDT8899093.1"/>
    <property type="molecule type" value="Genomic_DNA"/>
</dbReference>
<comment type="caution">
    <text evidence="9">The sequence shown here is derived from an EMBL/GenBank/DDBJ whole genome shotgun (WGS) entry which is preliminary data.</text>
</comment>
<protein>
    <submittedName>
        <fullName evidence="9">DNA translocase FtsK</fullName>
    </submittedName>
</protein>
<keyword evidence="7" id="KW-0472">Membrane</keyword>
<dbReference type="RefSeq" id="WP_315625775.1">
    <property type="nucleotide sequence ID" value="NZ_JAUHMF010000002.1"/>
</dbReference>
<dbReference type="SMART" id="SM00382">
    <property type="entry name" value="AAA"/>
    <property type="match status" value="1"/>
</dbReference>
<dbReference type="InterPro" id="IPR018541">
    <property type="entry name" value="Ftsk_gamma"/>
</dbReference>
<dbReference type="SUPFAM" id="SSF52540">
    <property type="entry name" value="P-loop containing nucleoside triphosphate hydrolases"/>
    <property type="match status" value="1"/>
</dbReference>
<keyword evidence="10" id="KW-1185">Reference proteome</keyword>
<dbReference type="InterPro" id="IPR002543">
    <property type="entry name" value="FtsK_dom"/>
</dbReference>
<feature type="domain" description="FtsK" evidence="8">
    <location>
        <begin position="393"/>
        <end position="583"/>
    </location>
</feature>
<evidence type="ECO:0000313" key="9">
    <source>
        <dbReference type="EMBL" id="MDT8899093.1"/>
    </source>
</evidence>
<gene>
    <name evidence="9" type="ORF">QYE77_12540</name>
</gene>
<feature type="transmembrane region" description="Helical" evidence="7">
    <location>
        <begin position="117"/>
        <end position="133"/>
    </location>
</feature>
<evidence type="ECO:0000256" key="1">
    <source>
        <dbReference type="ARBA" id="ARBA00006474"/>
    </source>
</evidence>